<dbReference type="Gene3D" id="3.30.300.90">
    <property type="entry name" value="BolA-like"/>
    <property type="match status" value="1"/>
</dbReference>
<gene>
    <name evidence="2" type="ORF">PU02_0376</name>
</gene>
<dbReference type="InterPro" id="IPR002634">
    <property type="entry name" value="BolA"/>
</dbReference>
<keyword evidence="2" id="KW-0131">Cell cycle</keyword>
<evidence type="ECO:0000256" key="1">
    <source>
        <dbReference type="RuleBase" id="RU003860"/>
    </source>
</evidence>
<proteinExistence type="inferred from homology"/>
<comment type="similarity">
    <text evidence="1">Belongs to the BolA/IbaG family.</text>
</comment>
<dbReference type="Proteomes" id="UP000057213">
    <property type="component" value="Chromosome"/>
</dbReference>
<organism evidence="2 3">
    <name type="scientific">Bartonella ancashensis</name>
    <dbReference type="NCBI Taxonomy" id="1318743"/>
    <lineage>
        <taxon>Bacteria</taxon>
        <taxon>Pseudomonadati</taxon>
        <taxon>Pseudomonadota</taxon>
        <taxon>Alphaproteobacteria</taxon>
        <taxon>Hyphomicrobiales</taxon>
        <taxon>Bartonellaceae</taxon>
        <taxon>Bartonella</taxon>
    </lineage>
</organism>
<dbReference type="OrthoDB" id="9811118at2"/>
<dbReference type="PIRSF" id="PIRSF003113">
    <property type="entry name" value="BolA"/>
    <property type="match status" value="1"/>
</dbReference>
<dbReference type="PANTHER" id="PTHR46230:SF7">
    <property type="entry name" value="BOLA-LIKE PROTEIN 1"/>
    <property type="match status" value="1"/>
</dbReference>
<reference evidence="2 3" key="1">
    <citation type="journal article" date="2015" name="Genome Announc.">
        <title>Complete Genome Sequence of Bartonella ancashensis Strain 20.00, Isolated from the Blood of a Patient with Verruga Peruana.</title>
        <authorList>
            <person name="Hang J."/>
            <person name="Mullins K.E."/>
            <person name="Clifford R.J."/>
            <person name="Onmus-Leone F."/>
            <person name="Yang Y."/>
            <person name="Jiang J."/>
            <person name="Leguia M."/>
            <person name="Kasper M.R."/>
            <person name="Maguina C."/>
            <person name="Lesho E.P."/>
            <person name="Jarman R.G."/>
            <person name="Richards A.L."/>
            <person name="Blazes D."/>
        </authorList>
    </citation>
    <scope>NUCLEOTIDE SEQUENCE [LARGE SCALE GENOMIC DNA]</scope>
    <source>
        <strain evidence="2 3">20.00</strain>
    </source>
</reference>
<sequence>MFTTVQKRIEMKLNEAFSPQKLEVINESHLHAGHQHDNDVFDGQGETHFRVRIVAPFFANKTRLDSHRAIYQVLQKELEESVHALAVDIEDI</sequence>
<evidence type="ECO:0000313" key="3">
    <source>
        <dbReference type="Proteomes" id="UP000057213"/>
    </source>
</evidence>
<dbReference type="EMBL" id="CP010401">
    <property type="protein sequence ID" value="ALE03190.1"/>
    <property type="molecule type" value="Genomic_DNA"/>
</dbReference>
<dbReference type="GO" id="GO:0051301">
    <property type="term" value="P:cell division"/>
    <property type="evidence" value="ECO:0007669"/>
    <property type="project" value="UniProtKB-KW"/>
</dbReference>
<dbReference type="Pfam" id="PF01722">
    <property type="entry name" value="BolA"/>
    <property type="match status" value="1"/>
</dbReference>
<keyword evidence="2" id="KW-0132">Cell division</keyword>
<dbReference type="SUPFAM" id="SSF82657">
    <property type="entry name" value="BolA-like"/>
    <property type="match status" value="1"/>
</dbReference>
<evidence type="ECO:0000313" key="2">
    <source>
        <dbReference type="EMBL" id="ALE03190.1"/>
    </source>
</evidence>
<dbReference type="AlphaFoldDB" id="A0A0M5KSF7"/>
<keyword evidence="3" id="KW-1185">Reference proteome</keyword>
<dbReference type="STRING" id="1318743.PU02_0376"/>
<dbReference type="PATRIC" id="fig|1318743.3.peg.387"/>
<dbReference type="PANTHER" id="PTHR46230">
    <property type="match status" value="1"/>
</dbReference>
<dbReference type="InterPro" id="IPR036065">
    <property type="entry name" value="BolA-like_sf"/>
</dbReference>
<dbReference type="KEGG" id="banc:PU02_0376"/>
<dbReference type="RefSeq" id="WP_053943816.1">
    <property type="nucleotide sequence ID" value="NZ_CP010401.1"/>
</dbReference>
<name>A0A0M5KSF7_9HYPH</name>
<protein>
    <submittedName>
        <fullName evidence="2">Cell division protein BolA</fullName>
    </submittedName>
</protein>
<accession>A0A0M5KSF7</accession>
<dbReference type="GO" id="GO:0016226">
    <property type="term" value="P:iron-sulfur cluster assembly"/>
    <property type="evidence" value="ECO:0007669"/>
    <property type="project" value="TreeGrafter"/>
</dbReference>